<feature type="compositionally biased region" description="Low complexity" evidence="6">
    <location>
        <begin position="643"/>
        <end position="652"/>
    </location>
</feature>
<dbReference type="AlphaFoldDB" id="A0A067R1S5"/>
<feature type="compositionally biased region" description="Polar residues" evidence="6">
    <location>
        <begin position="573"/>
        <end position="591"/>
    </location>
</feature>
<feature type="region of interest" description="Disordered" evidence="6">
    <location>
        <begin position="697"/>
        <end position="717"/>
    </location>
</feature>
<proteinExistence type="predicted"/>
<dbReference type="PANTHER" id="PTHR16088:SF3">
    <property type="entry name" value="GON-4-LIKE PROTEIN"/>
    <property type="match status" value="1"/>
</dbReference>
<comment type="subcellular location">
    <subcellularLocation>
        <location evidence="1 5">Nucleus</location>
    </subcellularLocation>
</comment>
<dbReference type="InterPro" id="IPR003822">
    <property type="entry name" value="PAH"/>
</dbReference>
<feature type="domain" description="Myb-like" evidence="7">
    <location>
        <begin position="882"/>
        <end position="935"/>
    </location>
</feature>
<organism evidence="8 9">
    <name type="scientific">Zootermopsis nevadensis</name>
    <name type="common">Dampwood termite</name>
    <dbReference type="NCBI Taxonomy" id="136037"/>
    <lineage>
        <taxon>Eukaryota</taxon>
        <taxon>Metazoa</taxon>
        <taxon>Ecdysozoa</taxon>
        <taxon>Arthropoda</taxon>
        <taxon>Hexapoda</taxon>
        <taxon>Insecta</taxon>
        <taxon>Pterygota</taxon>
        <taxon>Neoptera</taxon>
        <taxon>Polyneoptera</taxon>
        <taxon>Dictyoptera</taxon>
        <taxon>Blattodea</taxon>
        <taxon>Blattoidea</taxon>
        <taxon>Termitoidae</taxon>
        <taxon>Termopsidae</taxon>
        <taxon>Zootermopsis</taxon>
    </lineage>
</organism>
<evidence type="ECO:0000256" key="5">
    <source>
        <dbReference type="PROSITE-ProRule" id="PRU00810"/>
    </source>
</evidence>
<dbReference type="InterPro" id="IPR001005">
    <property type="entry name" value="SANT/Myb"/>
</dbReference>
<dbReference type="GO" id="GO:0005634">
    <property type="term" value="C:nucleus"/>
    <property type="evidence" value="ECO:0007669"/>
    <property type="project" value="UniProtKB-SubCell"/>
</dbReference>
<keyword evidence="4 5" id="KW-0539">Nucleus</keyword>
<sequence>MLPSMPLISTPFKEIYSVLESSPDGHLQMEISESSSLHQPSSSTSPPLPEVLSVSHTCSDPRINLEKESQGHISIKALDLSVTANVSSKKSSPLKHVTPILKKYNTHRKGKGSKKVSLINKGIINDQPHLQQGNDKQGLRPIAPKPLKVMFPSEKKHQQEGNLQLDQVLLKDVGEDGTEVEQEVSCGADVATGTPGGSEEMKEMGNDEKTSEYRDVSAEQKDKENELTALMSASITVRSSKGRAAKVMRKKSKQLKDMESTLALLTPDNTVVREEKSYGFAQAYFLKVKERLEGTDIYQEFLHIMNEFGTSIADVSDLYKKVTAVLNQHPDLCEEFVAFLLPEQAMQCGKFMEYLMVTKMRDFFRKLEIYFEKQPQQMQKIYTNLSALSNQASVSVADVRSAILPLLKGNSLLIDNFLALLPHEKPAESLMPEFEDMVLGDVDNEQLGEEDLFETLVVPDQQDAYGGDTCACTCHSSRDDKYHSQAAHCMSCGTRFIHGKVFLQTGKVLRPAKVVFDTESIDDSINRLSAKSKPKGRSRRRAASHTEVASGSKDNSPVKHVNNSHSADACNEVNENGGANNTTFKSNIKSSSPKHARTSKTKSSGTTYKGREKANPVKTMSPSKGFTHEERGTSVHKEEQKQSASVRSSRLSCSRQISLSTKPVVLLHNIASDINSSSLCITVPKVSCRNNSGQHSPVFHDRTSVSSTAVTDSNTPSTVLNNAENTILSIPAISTEWPNPVLPAVTGFCGSLCISLPEIAHDESAVLPPHTAPVNLSAGDLSILPDAIHSRKDARFDPADIGNLSGNVEGSAGSNVETCGRASCEVDYVSECEDMSVMEVAACDTTMIDVTMSEYDGQVSASESAKIDQDDEPNESNEAGCNSDATSGLWTREEDKIILQMFQLDCSMEQTFIKISEQLPLRTLDEIRSRFQILMALLQQMTAAKMEDDSNSSGQ</sequence>
<feature type="region of interest" description="Disordered" evidence="6">
    <location>
        <begin position="31"/>
        <end position="55"/>
    </location>
</feature>
<dbReference type="Pfam" id="PF21227">
    <property type="entry name" value="Myb_DNA-binding_7"/>
    <property type="match status" value="1"/>
</dbReference>
<name>A0A067R1S5_ZOONE</name>
<gene>
    <name evidence="8" type="ORF">L798_09466</name>
</gene>
<dbReference type="Gene3D" id="1.20.1160.11">
    <property type="entry name" value="Paired amphipathic helix"/>
    <property type="match status" value="1"/>
</dbReference>
<evidence type="ECO:0000256" key="3">
    <source>
        <dbReference type="ARBA" id="ARBA00023163"/>
    </source>
</evidence>
<keyword evidence="9" id="KW-1185">Reference proteome</keyword>
<dbReference type="GO" id="GO:0006355">
    <property type="term" value="P:regulation of DNA-templated transcription"/>
    <property type="evidence" value="ECO:0007669"/>
    <property type="project" value="InterPro"/>
</dbReference>
<evidence type="ECO:0000256" key="1">
    <source>
        <dbReference type="ARBA" id="ARBA00004123"/>
    </source>
</evidence>
<feature type="region of interest" description="Disordered" evidence="6">
    <location>
        <begin position="190"/>
        <end position="213"/>
    </location>
</feature>
<dbReference type="Proteomes" id="UP000027135">
    <property type="component" value="Unassembled WGS sequence"/>
</dbReference>
<dbReference type="PROSITE" id="PS50090">
    <property type="entry name" value="MYB_LIKE"/>
    <property type="match status" value="1"/>
</dbReference>
<dbReference type="SUPFAM" id="SSF47762">
    <property type="entry name" value="PAH2 domain"/>
    <property type="match status" value="2"/>
</dbReference>
<feature type="compositionally biased region" description="Basic and acidic residues" evidence="6">
    <location>
        <begin position="199"/>
        <end position="213"/>
    </location>
</feature>
<evidence type="ECO:0000313" key="8">
    <source>
        <dbReference type="EMBL" id="KDR16936.1"/>
    </source>
</evidence>
<accession>A0A067R1S5</accession>
<feature type="compositionally biased region" description="Basic residues" evidence="6">
    <location>
        <begin position="530"/>
        <end position="543"/>
    </location>
</feature>
<evidence type="ECO:0000313" key="9">
    <source>
        <dbReference type="Proteomes" id="UP000027135"/>
    </source>
</evidence>
<evidence type="ECO:0000256" key="2">
    <source>
        <dbReference type="ARBA" id="ARBA00023015"/>
    </source>
</evidence>
<evidence type="ECO:0000256" key="4">
    <source>
        <dbReference type="ARBA" id="ARBA00023242"/>
    </source>
</evidence>
<dbReference type="InterPro" id="IPR009057">
    <property type="entry name" value="Homeodomain-like_sf"/>
</dbReference>
<dbReference type="PROSITE" id="PS51477">
    <property type="entry name" value="PAH"/>
    <property type="match status" value="1"/>
</dbReference>
<reference evidence="8 9" key="1">
    <citation type="journal article" date="2014" name="Nat. Commun.">
        <title>Molecular traces of alternative social organization in a termite genome.</title>
        <authorList>
            <person name="Terrapon N."/>
            <person name="Li C."/>
            <person name="Robertson H.M."/>
            <person name="Ji L."/>
            <person name="Meng X."/>
            <person name="Booth W."/>
            <person name="Chen Z."/>
            <person name="Childers C.P."/>
            <person name="Glastad K.M."/>
            <person name="Gokhale K."/>
            <person name="Gowin J."/>
            <person name="Gronenberg W."/>
            <person name="Hermansen R.A."/>
            <person name="Hu H."/>
            <person name="Hunt B.G."/>
            <person name="Huylmans A.K."/>
            <person name="Khalil S.M."/>
            <person name="Mitchell R.D."/>
            <person name="Munoz-Torres M.C."/>
            <person name="Mustard J.A."/>
            <person name="Pan H."/>
            <person name="Reese J.T."/>
            <person name="Scharf M.E."/>
            <person name="Sun F."/>
            <person name="Vogel H."/>
            <person name="Xiao J."/>
            <person name="Yang W."/>
            <person name="Yang Z."/>
            <person name="Yang Z."/>
            <person name="Zhou J."/>
            <person name="Zhu J."/>
            <person name="Brent C.S."/>
            <person name="Elsik C.G."/>
            <person name="Goodisman M.A."/>
            <person name="Liberles D.A."/>
            <person name="Roe R.M."/>
            <person name="Vargo E.L."/>
            <person name="Vilcinskas A."/>
            <person name="Wang J."/>
            <person name="Bornberg-Bauer E."/>
            <person name="Korb J."/>
            <person name="Zhang G."/>
            <person name="Liebig J."/>
        </authorList>
    </citation>
    <scope>NUCLEOTIDE SEQUENCE [LARGE SCALE GENOMIC DNA]</scope>
    <source>
        <tissue evidence="8">Whole organism</tissue>
    </source>
</reference>
<dbReference type="InterPro" id="IPR036600">
    <property type="entry name" value="PAH_sf"/>
</dbReference>
<evidence type="ECO:0000256" key="6">
    <source>
        <dbReference type="SAM" id="MobiDB-lite"/>
    </source>
</evidence>
<dbReference type="OrthoDB" id="8196513at2759"/>
<dbReference type="OMA" id="AISTEWP"/>
<dbReference type="SUPFAM" id="SSF46689">
    <property type="entry name" value="Homeodomain-like"/>
    <property type="match status" value="1"/>
</dbReference>
<feature type="region of interest" description="Disordered" evidence="6">
    <location>
        <begin position="527"/>
        <end position="652"/>
    </location>
</feature>
<feature type="compositionally biased region" description="Polar residues" evidence="6">
    <location>
        <begin position="547"/>
        <end position="566"/>
    </location>
</feature>
<feature type="compositionally biased region" description="Basic and acidic residues" evidence="6">
    <location>
        <begin position="626"/>
        <end position="641"/>
    </location>
</feature>
<dbReference type="GO" id="GO:0003712">
    <property type="term" value="F:transcription coregulator activity"/>
    <property type="evidence" value="ECO:0007669"/>
    <property type="project" value="TreeGrafter"/>
</dbReference>
<dbReference type="PANTHER" id="PTHR16088">
    <property type="entry name" value="YY1 ASSOCIATED PROTEIN-RELATED"/>
    <property type="match status" value="1"/>
</dbReference>
<feature type="compositionally biased region" description="Low complexity" evidence="6">
    <location>
        <begin position="32"/>
        <end position="55"/>
    </location>
</feature>
<dbReference type="eggNOG" id="ENOG502QT2W">
    <property type="taxonomic scope" value="Eukaryota"/>
</dbReference>
<feature type="compositionally biased region" description="Polar residues" evidence="6">
    <location>
        <begin position="876"/>
        <end position="886"/>
    </location>
</feature>
<dbReference type="STRING" id="136037.A0A067R1S5"/>
<keyword evidence="2" id="KW-0805">Transcription regulation</keyword>
<feature type="compositionally biased region" description="Polar residues" evidence="6">
    <location>
        <begin position="704"/>
        <end position="717"/>
    </location>
</feature>
<dbReference type="Gene3D" id="1.10.10.60">
    <property type="entry name" value="Homeodomain-like"/>
    <property type="match status" value="1"/>
</dbReference>
<dbReference type="EMBL" id="KK852769">
    <property type="protein sequence ID" value="KDR16936.1"/>
    <property type="molecule type" value="Genomic_DNA"/>
</dbReference>
<evidence type="ECO:0000259" key="7">
    <source>
        <dbReference type="PROSITE" id="PS50090"/>
    </source>
</evidence>
<keyword evidence="3" id="KW-0804">Transcription</keyword>
<dbReference type="InterPro" id="IPR052435">
    <property type="entry name" value="YY1-Transcr_Regul"/>
</dbReference>
<dbReference type="InParanoid" id="A0A067R1S5"/>
<dbReference type="Pfam" id="PF02671">
    <property type="entry name" value="PAH"/>
    <property type="match status" value="1"/>
</dbReference>
<protein>
    <submittedName>
        <fullName evidence="8">GON-4-like protein</fullName>
    </submittedName>
</protein>
<feature type="region of interest" description="Disordered" evidence="6">
    <location>
        <begin position="859"/>
        <end position="886"/>
    </location>
</feature>